<accession>A0ABU7LDB0</accession>
<dbReference type="RefSeq" id="WP_330134776.1">
    <property type="nucleotide sequence ID" value="NZ_JAUTXY010000009.1"/>
</dbReference>
<dbReference type="InterPro" id="IPR019639">
    <property type="entry name" value="DUF2505"/>
</dbReference>
<comment type="caution">
    <text evidence="1">The sequence shown here is derived from an EMBL/GenBank/DDBJ whole genome shotgun (WGS) entry which is preliminary data.</text>
</comment>
<keyword evidence="2" id="KW-1185">Reference proteome</keyword>
<proteinExistence type="predicted"/>
<dbReference type="EMBL" id="JAUTXY010000009">
    <property type="protein sequence ID" value="MEE2059544.1"/>
    <property type="molecule type" value="Genomic_DNA"/>
</dbReference>
<dbReference type="Pfam" id="PF10698">
    <property type="entry name" value="DUF2505"/>
    <property type="match status" value="1"/>
</dbReference>
<protein>
    <submittedName>
        <fullName evidence="1">DUF2505 domain-containing protein</fullName>
    </submittedName>
</protein>
<dbReference type="SUPFAM" id="SSF55961">
    <property type="entry name" value="Bet v1-like"/>
    <property type="match status" value="1"/>
</dbReference>
<gene>
    <name evidence="1" type="ORF">Q7514_18670</name>
</gene>
<dbReference type="Proteomes" id="UP001336020">
    <property type="component" value="Unassembled WGS sequence"/>
</dbReference>
<evidence type="ECO:0000313" key="1">
    <source>
        <dbReference type="EMBL" id="MEE2059544.1"/>
    </source>
</evidence>
<reference evidence="1 2" key="1">
    <citation type="submission" date="2023-07" db="EMBL/GenBank/DDBJ databases">
        <authorList>
            <person name="Girao M."/>
            <person name="Carvalho M.F."/>
        </authorList>
    </citation>
    <scope>NUCLEOTIDE SEQUENCE [LARGE SCALE GENOMIC DNA]</scope>
    <source>
        <strain evidence="1 2">YIM65754</strain>
    </source>
</reference>
<name>A0ABU7LDB0_9NOCA</name>
<sequence>MSKAFTFTTEFEHGVDAVHAALTSEDYWKSRGGADAEGSSIAVSAPDGPGTIRVEISGRMDPAGLPAVVRGILRGPLEMNRADEWSALDGDRAQGAMTGGSSSLPVSIEGRSELRPSASGGSVVEVTGEVAVKIPVIGGQVEGLVVQMVESIVNADRKELNDWLAAG</sequence>
<evidence type="ECO:0000313" key="2">
    <source>
        <dbReference type="Proteomes" id="UP001336020"/>
    </source>
</evidence>
<organism evidence="1 2">
    <name type="scientific">Rhodococcus artemisiae</name>
    <dbReference type="NCBI Taxonomy" id="714159"/>
    <lineage>
        <taxon>Bacteria</taxon>
        <taxon>Bacillati</taxon>
        <taxon>Actinomycetota</taxon>
        <taxon>Actinomycetes</taxon>
        <taxon>Mycobacteriales</taxon>
        <taxon>Nocardiaceae</taxon>
        <taxon>Rhodococcus</taxon>
    </lineage>
</organism>